<dbReference type="GO" id="GO:0015629">
    <property type="term" value="C:actin cytoskeleton"/>
    <property type="evidence" value="ECO:0007669"/>
    <property type="project" value="InterPro"/>
</dbReference>
<protein>
    <recommendedName>
        <fullName evidence="3">Cofilin</fullName>
    </recommendedName>
    <alternativeName>
        <fullName evidence="5">Actin-depolymerizing factor 1</fullName>
    </alternativeName>
</protein>
<dbReference type="InterPro" id="IPR017904">
    <property type="entry name" value="ADF/Cofilin"/>
</dbReference>
<dbReference type="GO" id="GO:0003779">
    <property type="term" value="F:actin binding"/>
    <property type="evidence" value="ECO:0007669"/>
    <property type="project" value="UniProtKB-KW"/>
</dbReference>
<feature type="region of interest" description="Disordered" evidence="6">
    <location>
        <begin position="1"/>
        <end position="22"/>
    </location>
</feature>
<feature type="domain" description="ADF-H" evidence="7">
    <location>
        <begin position="31"/>
        <end position="172"/>
    </location>
</feature>
<evidence type="ECO:0000256" key="3">
    <source>
        <dbReference type="ARBA" id="ARBA00015630"/>
    </source>
</evidence>
<comment type="caution">
    <text evidence="8">The sequence shown here is derived from an EMBL/GenBank/DDBJ whole genome shotgun (WGS) entry which is preliminary data.</text>
</comment>
<organism evidence="8 9">
    <name type="scientific">Aspergillus sclerotialis</name>
    <dbReference type="NCBI Taxonomy" id="2070753"/>
    <lineage>
        <taxon>Eukaryota</taxon>
        <taxon>Fungi</taxon>
        <taxon>Dikarya</taxon>
        <taxon>Ascomycota</taxon>
        <taxon>Pezizomycotina</taxon>
        <taxon>Eurotiomycetes</taxon>
        <taxon>Eurotiomycetidae</taxon>
        <taxon>Eurotiales</taxon>
        <taxon>Aspergillaceae</taxon>
        <taxon>Aspergillus</taxon>
        <taxon>Aspergillus subgen. Polypaecilum</taxon>
    </lineage>
</organism>
<evidence type="ECO:0000256" key="6">
    <source>
        <dbReference type="SAM" id="MobiDB-lite"/>
    </source>
</evidence>
<evidence type="ECO:0000256" key="1">
    <source>
        <dbReference type="ARBA" id="ARBA00004109"/>
    </source>
</evidence>
<name>A0A3A2Z978_9EURO</name>
<dbReference type="Pfam" id="PF00241">
    <property type="entry name" value="Cofilin_ADF"/>
    <property type="match status" value="1"/>
</dbReference>
<evidence type="ECO:0000256" key="5">
    <source>
        <dbReference type="ARBA" id="ARBA00032427"/>
    </source>
</evidence>
<dbReference type="Proteomes" id="UP000266188">
    <property type="component" value="Unassembled WGS sequence"/>
</dbReference>
<dbReference type="InterPro" id="IPR029006">
    <property type="entry name" value="ADF-H/Gelsolin-like_dom_sf"/>
</dbReference>
<evidence type="ECO:0000256" key="4">
    <source>
        <dbReference type="ARBA" id="ARBA00023203"/>
    </source>
</evidence>
<dbReference type="AlphaFoldDB" id="A0A3A2Z978"/>
<dbReference type="SUPFAM" id="SSF55753">
    <property type="entry name" value="Actin depolymerizing proteins"/>
    <property type="match status" value="1"/>
</dbReference>
<evidence type="ECO:0000256" key="2">
    <source>
        <dbReference type="ARBA" id="ARBA00006844"/>
    </source>
</evidence>
<sequence>MSTDTRTIPSHPLTSPPDDKGRSRITLTDAIFRVSVRDECLTAFNEFRMSHGKTKFIIFKISDDKKEIVLDEVSQEQDYEAFRNKLCSARDDKGNPAPRYAVYDVEYELSGGEGKRSKIIFISWVPTDTPTFWSMIYASTRENLKNALNIHTSIHADDKGDIEWKSVLAEASGGKA</sequence>
<dbReference type="OrthoDB" id="10249245at2759"/>
<keyword evidence="4" id="KW-0009">Actin-binding</keyword>
<reference evidence="9" key="1">
    <citation type="submission" date="2017-02" db="EMBL/GenBank/DDBJ databases">
        <authorList>
            <person name="Tafer H."/>
            <person name="Lopandic K."/>
        </authorList>
    </citation>
    <scope>NUCLEOTIDE SEQUENCE [LARGE SCALE GENOMIC DNA]</scope>
    <source>
        <strain evidence="9">CBS 366.77</strain>
    </source>
</reference>
<dbReference type="PANTHER" id="PTHR11913">
    <property type="entry name" value="COFILIN-RELATED"/>
    <property type="match status" value="1"/>
</dbReference>
<evidence type="ECO:0000313" key="8">
    <source>
        <dbReference type="EMBL" id="RJE18783.1"/>
    </source>
</evidence>
<dbReference type="CDD" id="cd11286">
    <property type="entry name" value="ADF_cofilin_like"/>
    <property type="match status" value="1"/>
</dbReference>
<keyword evidence="9" id="KW-1185">Reference proteome</keyword>
<dbReference type="InterPro" id="IPR002108">
    <property type="entry name" value="ADF-H"/>
</dbReference>
<evidence type="ECO:0000259" key="7">
    <source>
        <dbReference type="PROSITE" id="PS51263"/>
    </source>
</evidence>
<proteinExistence type="inferred from homology"/>
<gene>
    <name evidence="8" type="ORF">PHISCL_08873</name>
</gene>
<accession>A0A3A2Z978</accession>
<feature type="non-terminal residue" evidence="8">
    <location>
        <position position="176"/>
    </location>
</feature>
<evidence type="ECO:0000313" key="9">
    <source>
        <dbReference type="Proteomes" id="UP000266188"/>
    </source>
</evidence>
<dbReference type="PROSITE" id="PS51263">
    <property type="entry name" value="ADF_H"/>
    <property type="match status" value="1"/>
</dbReference>
<dbReference type="Gene3D" id="3.40.20.10">
    <property type="entry name" value="Severin"/>
    <property type="match status" value="1"/>
</dbReference>
<comment type="subcellular location">
    <subcellularLocation>
        <location evidence="1">Nucleus matrix</location>
    </subcellularLocation>
</comment>
<dbReference type="GO" id="GO:0016363">
    <property type="term" value="C:nuclear matrix"/>
    <property type="evidence" value="ECO:0007669"/>
    <property type="project" value="UniProtKB-SubCell"/>
</dbReference>
<dbReference type="STRING" id="2070753.A0A3A2Z978"/>
<dbReference type="GO" id="GO:0030042">
    <property type="term" value="P:actin filament depolymerization"/>
    <property type="evidence" value="ECO:0007669"/>
    <property type="project" value="InterPro"/>
</dbReference>
<dbReference type="SMART" id="SM00102">
    <property type="entry name" value="ADF"/>
    <property type="match status" value="1"/>
</dbReference>
<dbReference type="EMBL" id="MVGC01000493">
    <property type="protein sequence ID" value="RJE18783.1"/>
    <property type="molecule type" value="Genomic_DNA"/>
</dbReference>
<comment type="similarity">
    <text evidence="2">Belongs to the actin-binding proteins ADF family.</text>
</comment>